<comment type="caution">
    <text evidence="1">The sequence shown here is derived from an EMBL/GenBank/DDBJ whole genome shotgun (WGS) entry which is preliminary data.</text>
</comment>
<organism evidence="1 2">
    <name type="scientific">Providencia heimbachae ATCC 35613</name>
    <dbReference type="NCBI Taxonomy" id="1354272"/>
    <lineage>
        <taxon>Bacteria</taxon>
        <taxon>Pseudomonadati</taxon>
        <taxon>Pseudomonadota</taxon>
        <taxon>Gammaproteobacteria</taxon>
        <taxon>Enterobacterales</taxon>
        <taxon>Morganellaceae</taxon>
        <taxon>Providencia</taxon>
    </lineage>
</organism>
<dbReference type="AlphaFoldDB" id="A0A1B7K276"/>
<dbReference type="Proteomes" id="UP000078224">
    <property type="component" value="Unassembled WGS sequence"/>
</dbReference>
<dbReference type="RefSeq" id="WP_073890155.1">
    <property type="nucleotide sequence ID" value="NZ_LXEW01000011.1"/>
</dbReference>
<reference evidence="1 2" key="1">
    <citation type="submission" date="2016-04" db="EMBL/GenBank/DDBJ databases">
        <title>ATOL: Assembling a taxonomically balanced genome-scale reconstruction of the evolutionary history of the Enterobacteriaceae.</title>
        <authorList>
            <person name="Plunkett G.III."/>
            <person name="Neeno-Eckwall E.C."/>
            <person name="Glasner J.D."/>
            <person name="Perna N.T."/>
        </authorList>
    </citation>
    <scope>NUCLEOTIDE SEQUENCE [LARGE SCALE GENOMIC DNA]</scope>
    <source>
        <strain evidence="1 2">ATCC 35613</strain>
    </source>
</reference>
<evidence type="ECO:0000313" key="2">
    <source>
        <dbReference type="Proteomes" id="UP000078224"/>
    </source>
</evidence>
<proteinExistence type="predicted"/>
<evidence type="ECO:0008006" key="3">
    <source>
        <dbReference type="Google" id="ProtNLM"/>
    </source>
</evidence>
<dbReference type="EMBL" id="LXEW01000011">
    <property type="protein sequence ID" value="OAT54246.1"/>
    <property type="molecule type" value="Genomic_DNA"/>
</dbReference>
<dbReference type="PATRIC" id="fig|1354272.4.peg.595"/>
<protein>
    <recommendedName>
        <fullName evidence="3">DUF2526 family protein</fullName>
    </recommendedName>
</protein>
<dbReference type="Pfam" id="PF10735">
    <property type="entry name" value="DUF2526"/>
    <property type="match status" value="1"/>
</dbReference>
<name>A0A1B7K276_9GAMM</name>
<accession>A0A1B7K276</accession>
<dbReference type="OrthoDB" id="6466763at2"/>
<sequence length="58" mass="7014">MAHYDDIIQQVDLRLDENSVHNMNELLTQLSHDDELTQEQRFEQQQRLREAIFVHHNA</sequence>
<evidence type="ECO:0000313" key="1">
    <source>
        <dbReference type="EMBL" id="OAT54246.1"/>
    </source>
</evidence>
<dbReference type="InterPro" id="IPR019671">
    <property type="entry name" value="DUF2526"/>
</dbReference>
<gene>
    <name evidence="1" type="ORF">M998_0578</name>
</gene>
<keyword evidence="2" id="KW-1185">Reference proteome</keyword>